<feature type="region of interest" description="Disordered" evidence="1">
    <location>
        <begin position="197"/>
        <end position="218"/>
    </location>
</feature>
<accession>A0ABV6J381</accession>
<evidence type="ECO:0000313" key="4">
    <source>
        <dbReference type="Proteomes" id="UP001589789"/>
    </source>
</evidence>
<name>A0ABV6J381_9PROT</name>
<dbReference type="Pfam" id="PF13551">
    <property type="entry name" value="HTH_29"/>
    <property type="match status" value="1"/>
</dbReference>
<protein>
    <submittedName>
        <fullName evidence="3">IS630 family transposase</fullName>
    </submittedName>
</protein>
<keyword evidence="4" id="KW-1185">Reference proteome</keyword>
<dbReference type="SUPFAM" id="SSF46689">
    <property type="entry name" value="Homeodomain-like"/>
    <property type="match status" value="1"/>
</dbReference>
<evidence type="ECO:0000259" key="2">
    <source>
        <dbReference type="Pfam" id="PF13592"/>
    </source>
</evidence>
<evidence type="ECO:0000256" key="1">
    <source>
        <dbReference type="SAM" id="MobiDB-lite"/>
    </source>
</evidence>
<dbReference type="Pfam" id="PF13592">
    <property type="entry name" value="HTH_33"/>
    <property type="match status" value="1"/>
</dbReference>
<organism evidence="3 4">
    <name type="scientific">Muricoccus vinaceus</name>
    <dbReference type="NCBI Taxonomy" id="424704"/>
    <lineage>
        <taxon>Bacteria</taxon>
        <taxon>Pseudomonadati</taxon>
        <taxon>Pseudomonadota</taxon>
        <taxon>Alphaproteobacteria</taxon>
        <taxon>Acetobacterales</taxon>
        <taxon>Roseomonadaceae</taxon>
        <taxon>Muricoccus</taxon>
    </lineage>
</organism>
<dbReference type="InterPro" id="IPR047655">
    <property type="entry name" value="Transpos_IS630-like"/>
</dbReference>
<dbReference type="InterPro" id="IPR025959">
    <property type="entry name" value="Winged_HTH_dom"/>
</dbReference>
<dbReference type="Proteomes" id="UP001589789">
    <property type="component" value="Unassembled WGS sequence"/>
</dbReference>
<evidence type="ECO:0000313" key="3">
    <source>
        <dbReference type="EMBL" id="MFC0389395.1"/>
    </source>
</evidence>
<gene>
    <name evidence="3" type="ORF">ACFFIC_28190</name>
</gene>
<sequence>MQAIAGALEGLTRAEAARLADMERQALRDAVLRYNTEGLAGLHDRPRPGSKRRLNEARRSALPQMILDGPEVETTGLSAWTLGEPCREAEARWGVRYHEGHMSKLVRALGLSRQKARPSHPKADPVAREDFAKKGFQGELDRIRAKHPGKRLTLWFQDEMRFGQKVRVCHRWFTVCARRKPRHRRWTTRLRLIRRRFADRGGAAGPGRSRAGVRRQGS</sequence>
<dbReference type="RefSeq" id="WP_377056733.1">
    <property type="nucleotide sequence ID" value="NZ_JBHLVZ010000112.1"/>
</dbReference>
<dbReference type="NCBIfam" id="NF033545">
    <property type="entry name" value="transpos_IS630"/>
    <property type="match status" value="1"/>
</dbReference>
<proteinExistence type="predicted"/>
<dbReference type="EMBL" id="JBHLVZ010000112">
    <property type="protein sequence ID" value="MFC0389395.1"/>
    <property type="molecule type" value="Genomic_DNA"/>
</dbReference>
<dbReference type="InterPro" id="IPR009057">
    <property type="entry name" value="Homeodomain-like_sf"/>
</dbReference>
<reference evidence="3 4" key="1">
    <citation type="submission" date="2024-09" db="EMBL/GenBank/DDBJ databases">
        <authorList>
            <person name="Sun Q."/>
            <person name="Mori K."/>
        </authorList>
    </citation>
    <scope>NUCLEOTIDE SEQUENCE [LARGE SCALE GENOMIC DNA]</scope>
    <source>
        <strain evidence="3 4">CCM 7468</strain>
    </source>
</reference>
<comment type="caution">
    <text evidence="3">The sequence shown here is derived from an EMBL/GenBank/DDBJ whole genome shotgun (WGS) entry which is preliminary data.</text>
</comment>
<feature type="domain" description="Winged helix-turn helix" evidence="2">
    <location>
        <begin position="80"/>
        <end position="134"/>
    </location>
</feature>